<dbReference type="KEGG" id="glt:GlitD10_1132"/>
<evidence type="ECO:0000313" key="1">
    <source>
        <dbReference type="EMBL" id="APB33452.1"/>
    </source>
</evidence>
<dbReference type="Proteomes" id="UP000180235">
    <property type="component" value="Chromosome"/>
</dbReference>
<organism evidence="1 2">
    <name type="scientific">Gloeomargarita lithophora Alchichica-D10</name>
    <dbReference type="NCBI Taxonomy" id="1188229"/>
    <lineage>
        <taxon>Bacteria</taxon>
        <taxon>Bacillati</taxon>
        <taxon>Cyanobacteriota</taxon>
        <taxon>Cyanophyceae</taxon>
        <taxon>Gloeomargaritales</taxon>
        <taxon>Gloeomargaritaceae</taxon>
        <taxon>Gloeomargarita</taxon>
    </lineage>
</organism>
<sequence>MTVARHLKRFLGTGRAKDQPLSLHLALNRGLPSQYLSILLVRSYHTLAPLPVLTIASHRRYVSVALSAQSPVLGVTQRFWSFESPDFPQMQNIRNRRTYSPSSDFNKGFGISGENGI</sequence>
<dbReference type="AlphaFoldDB" id="A0A1J0ABX5"/>
<dbReference type="STRING" id="1188229.GlitD10_1132"/>
<name>A0A1J0ABX5_9CYAN</name>
<accession>A0A1J0ABX5</accession>
<dbReference type="EMBL" id="CP017675">
    <property type="protein sequence ID" value="APB33452.1"/>
    <property type="molecule type" value="Genomic_DNA"/>
</dbReference>
<evidence type="ECO:0000313" key="2">
    <source>
        <dbReference type="Proteomes" id="UP000180235"/>
    </source>
</evidence>
<proteinExistence type="predicted"/>
<keyword evidence="2" id="KW-1185">Reference proteome</keyword>
<protein>
    <submittedName>
        <fullName evidence="1">Uncharacterized protein</fullName>
    </submittedName>
</protein>
<dbReference type="AntiFam" id="ANF00041">
    <property type="entry name" value="Antisense to RNaseP"/>
</dbReference>
<reference evidence="1 2" key="1">
    <citation type="submission" date="2016-10" db="EMBL/GenBank/DDBJ databases">
        <title>Description of Gloeomargarita lithophora gen. nov., sp. nov., a thylakoid-bearing basal-branching cyanobacterium with intracellular carbonates, and proposal for Gloeomargaritales ord. nov.</title>
        <authorList>
            <person name="Moreira D."/>
            <person name="Tavera R."/>
            <person name="Benzerara K."/>
            <person name="Skouri-Panet F."/>
            <person name="Couradeau E."/>
            <person name="Gerard E."/>
            <person name="Loussert C."/>
            <person name="Novelo E."/>
            <person name="Zivanovic Y."/>
            <person name="Lopez-Garcia P."/>
        </authorList>
    </citation>
    <scope>NUCLEOTIDE SEQUENCE [LARGE SCALE GENOMIC DNA]</scope>
    <source>
        <strain evidence="1 2">D10</strain>
    </source>
</reference>
<gene>
    <name evidence="1" type="ORF">GlitD10_1132</name>
</gene>